<dbReference type="GO" id="GO:0006950">
    <property type="term" value="P:response to stress"/>
    <property type="evidence" value="ECO:0007669"/>
    <property type="project" value="TreeGrafter"/>
</dbReference>
<name>A0A7G8PFJ3_9MYCO</name>
<dbReference type="EMBL" id="CP059894">
    <property type="protein sequence ID" value="QNJ93109.1"/>
    <property type="molecule type" value="Genomic_DNA"/>
</dbReference>
<dbReference type="PROSITE" id="PS50995">
    <property type="entry name" value="HTH_MARR_2"/>
    <property type="match status" value="1"/>
</dbReference>
<proteinExistence type="predicted"/>
<dbReference type="InterPro" id="IPR000835">
    <property type="entry name" value="HTH_MarR-typ"/>
</dbReference>
<evidence type="ECO:0000313" key="3">
    <source>
        <dbReference type="Proteomes" id="UP000515498"/>
    </source>
</evidence>
<sequence>MEGTIAGRTASTMPGLDIAEQRSWQNFLDSALRLYATLNRSLVDAHRLTLNDVRLLDILDRSMTGSARMGDLAENLMSLPSRVTRQIHRLEKLKLVQRVASPEDGRGVLATITDDGRALLKEALETYGDGVRTHYLGRLSRPQMAAVGENCRRISAGLQSDAPPARLGRV</sequence>
<dbReference type="SUPFAM" id="SSF46785">
    <property type="entry name" value="Winged helix' DNA-binding domain"/>
    <property type="match status" value="1"/>
</dbReference>
<dbReference type="Gene3D" id="1.10.10.10">
    <property type="entry name" value="Winged helix-like DNA-binding domain superfamily/Winged helix DNA-binding domain"/>
    <property type="match status" value="1"/>
</dbReference>
<protein>
    <submittedName>
        <fullName evidence="2">MarR family transcriptional regulator</fullName>
    </submittedName>
</protein>
<dbReference type="Proteomes" id="UP000515498">
    <property type="component" value="Chromosome"/>
</dbReference>
<organism evidence="2 3">
    <name type="scientific">Mycolicibacterium fluoranthenivorans</name>
    <dbReference type="NCBI Taxonomy" id="258505"/>
    <lineage>
        <taxon>Bacteria</taxon>
        <taxon>Bacillati</taxon>
        <taxon>Actinomycetota</taxon>
        <taxon>Actinomycetes</taxon>
        <taxon>Mycobacteriales</taxon>
        <taxon>Mycobacteriaceae</taxon>
        <taxon>Mycolicibacterium</taxon>
    </lineage>
</organism>
<dbReference type="GO" id="GO:0003700">
    <property type="term" value="F:DNA-binding transcription factor activity"/>
    <property type="evidence" value="ECO:0007669"/>
    <property type="project" value="InterPro"/>
</dbReference>
<feature type="domain" description="HTH marR-type" evidence="1">
    <location>
        <begin position="25"/>
        <end position="156"/>
    </location>
</feature>
<reference evidence="2 3" key="1">
    <citation type="submission" date="2020-07" db="EMBL/GenBank/DDBJ databases">
        <title>Draft genome sequence of four isobutane-metabolizing strains capable of cometabolically degrading diverse ether contaminants.</title>
        <authorList>
            <person name="Chen W."/>
            <person name="Faulkner N."/>
            <person name="Smith C."/>
            <person name="Hyman M."/>
        </authorList>
    </citation>
    <scope>NUCLEOTIDE SEQUENCE [LARGE SCALE GENOMIC DNA]</scope>
    <source>
        <strain evidence="2 3">2A</strain>
    </source>
</reference>
<dbReference type="PANTHER" id="PTHR33164">
    <property type="entry name" value="TRANSCRIPTIONAL REGULATOR, MARR FAMILY"/>
    <property type="match status" value="1"/>
</dbReference>
<dbReference type="InterPro" id="IPR039422">
    <property type="entry name" value="MarR/SlyA-like"/>
</dbReference>
<accession>A0A7G8PFJ3</accession>
<dbReference type="RefSeq" id="WP_090361852.1">
    <property type="nucleotide sequence ID" value="NZ_CP059894.1"/>
</dbReference>
<dbReference type="KEGG" id="mflu:HZU40_01625"/>
<evidence type="ECO:0000259" key="1">
    <source>
        <dbReference type="PROSITE" id="PS50995"/>
    </source>
</evidence>
<dbReference type="InterPro" id="IPR036388">
    <property type="entry name" value="WH-like_DNA-bd_sf"/>
</dbReference>
<dbReference type="PANTHER" id="PTHR33164:SF99">
    <property type="entry name" value="MARR FAMILY REGULATORY PROTEIN"/>
    <property type="match status" value="1"/>
</dbReference>
<evidence type="ECO:0000313" key="2">
    <source>
        <dbReference type="EMBL" id="QNJ93109.1"/>
    </source>
</evidence>
<dbReference type="Pfam" id="PF01047">
    <property type="entry name" value="MarR"/>
    <property type="match status" value="1"/>
</dbReference>
<dbReference type="AlphaFoldDB" id="A0A7G8PFJ3"/>
<gene>
    <name evidence="2" type="ORF">HZU40_01625</name>
</gene>
<dbReference type="InterPro" id="IPR036390">
    <property type="entry name" value="WH_DNA-bd_sf"/>
</dbReference>
<dbReference type="SMART" id="SM00347">
    <property type="entry name" value="HTH_MARR"/>
    <property type="match status" value="1"/>
</dbReference>